<dbReference type="FunFam" id="3.40.605.10:FF:000004">
    <property type="entry name" value="Aldehyde dehydrogenase"/>
    <property type="match status" value="1"/>
</dbReference>
<name>A0A553IGH4_ACHLA</name>
<evidence type="ECO:0000256" key="3">
    <source>
        <dbReference type="ARBA" id="ARBA00023027"/>
    </source>
</evidence>
<feature type="active site" evidence="5">
    <location>
        <position position="222"/>
    </location>
</feature>
<dbReference type="OMA" id="PCIQGQV"/>
<dbReference type="GO" id="GO:0006081">
    <property type="term" value="P:aldehyde metabolic process"/>
    <property type="evidence" value="ECO:0007669"/>
    <property type="project" value="InterPro"/>
</dbReference>
<dbReference type="FunFam" id="3.40.309.10:FF:000003">
    <property type="entry name" value="Aldehyde dehydrogenase"/>
    <property type="match status" value="1"/>
</dbReference>
<dbReference type="InterPro" id="IPR016160">
    <property type="entry name" value="Ald_DH_CS_CYS"/>
</dbReference>
<dbReference type="InterPro" id="IPR015590">
    <property type="entry name" value="Aldehyde_DH_dom"/>
</dbReference>
<organism evidence="9 10">
    <name type="scientific">Acholeplasma laidlawii</name>
    <dbReference type="NCBI Taxonomy" id="2148"/>
    <lineage>
        <taxon>Bacteria</taxon>
        <taxon>Bacillati</taxon>
        <taxon>Mycoplasmatota</taxon>
        <taxon>Mollicutes</taxon>
        <taxon>Acholeplasmatales</taxon>
        <taxon>Acholeplasmataceae</taxon>
        <taxon>Acholeplasma</taxon>
    </lineage>
</organism>
<evidence type="ECO:0000256" key="5">
    <source>
        <dbReference type="PIRSR" id="PIRSR036492-1"/>
    </source>
</evidence>
<evidence type="ECO:0000256" key="1">
    <source>
        <dbReference type="ARBA" id="ARBA00009986"/>
    </source>
</evidence>
<comment type="caution">
    <text evidence="9">The sequence shown here is derived from an EMBL/GenBank/DDBJ whole genome shotgun (WGS) entry which is preliminary data.</text>
</comment>
<dbReference type="InterPro" id="IPR012394">
    <property type="entry name" value="Aldehyde_DH_NAD(P)"/>
</dbReference>
<dbReference type="PIRSF" id="PIRSF036492">
    <property type="entry name" value="ALDH"/>
    <property type="match status" value="1"/>
</dbReference>
<evidence type="ECO:0000256" key="2">
    <source>
        <dbReference type="ARBA" id="ARBA00023002"/>
    </source>
</evidence>
<evidence type="ECO:0000256" key="7">
    <source>
        <dbReference type="RuleBase" id="RU003345"/>
    </source>
</evidence>
<dbReference type="GO" id="GO:0005737">
    <property type="term" value="C:cytoplasm"/>
    <property type="evidence" value="ECO:0007669"/>
    <property type="project" value="TreeGrafter"/>
</dbReference>
<feature type="domain" description="Aldehyde dehydrogenase" evidence="8">
    <location>
        <begin position="35"/>
        <end position="400"/>
    </location>
</feature>
<dbReference type="PANTHER" id="PTHR43570">
    <property type="entry name" value="ALDEHYDE DEHYDROGENASE"/>
    <property type="match status" value="1"/>
</dbReference>
<dbReference type="RefSeq" id="WP_012243258.1">
    <property type="nucleotide sequence ID" value="NZ_LZGE01000001.1"/>
</dbReference>
<dbReference type="Pfam" id="PF00171">
    <property type="entry name" value="Aldedh"/>
    <property type="match status" value="1"/>
</dbReference>
<dbReference type="Gene3D" id="3.40.309.10">
    <property type="entry name" value="Aldehyde Dehydrogenase, Chain A, domain 2"/>
    <property type="match status" value="1"/>
</dbReference>
<dbReference type="PANTHER" id="PTHR43570:SF16">
    <property type="entry name" value="ALDEHYDE DEHYDROGENASE TYPE III, ISOFORM Q"/>
    <property type="match status" value="1"/>
</dbReference>
<evidence type="ECO:0000313" key="10">
    <source>
        <dbReference type="Proteomes" id="UP000315938"/>
    </source>
</evidence>
<dbReference type="Proteomes" id="UP000315938">
    <property type="component" value="Unassembled WGS sequence"/>
</dbReference>
<dbReference type="Gene3D" id="3.40.605.10">
    <property type="entry name" value="Aldehyde Dehydrogenase, Chain A, domain 1"/>
    <property type="match status" value="1"/>
</dbReference>
<dbReference type="PROSITE" id="PS00070">
    <property type="entry name" value="ALDEHYDE_DEHYDR_CYS"/>
    <property type="match status" value="1"/>
</dbReference>
<dbReference type="SUPFAM" id="SSF53720">
    <property type="entry name" value="ALDH-like"/>
    <property type="match status" value="1"/>
</dbReference>
<keyword evidence="2 4" id="KW-0560">Oxidoreductase</keyword>
<proteinExistence type="inferred from homology"/>
<dbReference type="AlphaFoldDB" id="A0A553IGH4"/>
<feature type="active site" evidence="5 6">
    <location>
        <position position="188"/>
    </location>
</feature>
<evidence type="ECO:0000256" key="4">
    <source>
        <dbReference type="PIRNR" id="PIRNR036492"/>
    </source>
</evidence>
<dbReference type="InterPro" id="IPR016161">
    <property type="entry name" value="Ald_DH/histidinol_DH"/>
</dbReference>
<comment type="similarity">
    <text evidence="1 4 7">Belongs to the aldehyde dehydrogenase family.</text>
</comment>
<accession>A0A553IGH4</accession>
<dbReference type="InterPro" id="IPR016162">
    <property type="entry name" value="Ald_DH_N"/>
</dbReference>
<protein>
    <recommendedName>
        <fullName evidence="4">Aldehyde dehydrogenase</fullName>
    </recommendedName>
</protein>
<sequence length="431" mass="48880">MDGMMIGLIQTTVLYGATHRNHDKSIYEDLHKSAFESYSTEIGYVLKSITKTIKSLKKWMKPKRVKTPIYLRPTTSYIAYEPKGVILIIGPYNYPFQLILEPLIGAIAAGNTASIKPSEYASHTEQLLQTLINDHFEPSYLHVITGDHKITENLLENKFDHIFFTGSTRVGKLIYEQASKHLTPVTLELGGKSPTIVDQSANLKVAAKRIIFGKFINAGQTCIAPDYIYVHQTIAESFIKILSDTMHTMYNDLHQFGRIINDKHFDRLMNLIDADKVLQKPVIDAKMCLISPTIMKGVTWTDKVMQEEIFGPLLPVLIYDDIDTLIKLLKTKEKPLALYVFTNNKDIQHKVFSQLSFGGGAMNDTIMHVSNPCLPFGGVGQSGMGAYHYFASFEIFSHKKSYIKRCTWLYLPLVYPPYTKSKENIIKKILK</sequence>
<gene>
    <name evidence="9" type="ORF">FNV44_06215</name>
</gene>
<dbReference type="GO" id="GO:0004029">
    <property type="term" value="F:aldehyde dehydrogenase (NAD+) activity"/>
    <property type="evidence" value="ECO:0007669"/>
    <property type="project" value="TreeGrafter"/>
</dbReference>
<dbReference type="InterPro" id="IPR016163">
    <property type="entry name" value="Ald_DH_C"/>
</dbReference>
<keyword evidence="3" id="KW-0520">NAD</keyword>
<dbReference type="PROSITE" id="PS00687">
    <property type="entry name" value="ALDEHYDE_DEHYDR_GLU"/>
    <property type="match status" value="1"/>
</dbReference>
<evidence type="ECO:0000313" key="9">
    <source>
        <dbReference type="EMBL" id="TRX99294.1"/>
    </source>
</evidence>
<dbReference type="EMBL" id="VKID01000002">
    <property type="protein sequence ID" value="TRX99294.1"/>
    <property type="molecule type" value="Genomic_DNA"/>
</dbReference>
<evidence type="ECO:0000256" key="6">
    <source>
        <dbReference type="PROSITE-ProRule" id="PRU10007"/>
    </source>
</evidence>
<evidence type="ECO:0000259" key="8">
    <source>
        <dbReference type="Pfam" id="PF00171"/>
    </source>
</evidence>
<reference evidence="9 10" key="1">
    <citation type="submission" date="2019-07" db="EMBL/GenBank/DDBJ databases">
        <title>Genome sequence of Acholeplasma laidlawii strain with increased resistance to erythromycin.</title>
        <authorList>
            <person name="Medvedeva E.S."/>
            <person name="Baranova N.B."/>
            <person name="Siniagina M.N."/>
            <person name="Mouzykantov A."/>
            <person name="Chernova O.A."/>
            <person name="Chernov V.M."/>
        </authorList>
    </citation>
    <scope>NUCLEOTIDE SEQUENCE [LARGE SCALE GENOMIC DNA]</scope>
    <source>
        <strain evidence="9 10">PG8REry</strain>
    </source>
</reference>
<dbReference type="InterPro" id="IPR029510">
    <property type="entry name" value="Ald_DH_CS_GLU"/>
</dbReference>